<dbReference type="SUPFAM" id="SSF46785">
    <property type="entry name" value="Winged helix' DNA-binding domain"/>
    <property type="match status" value="1"/>
</dbReference>
<dbReference type="InterPro" id="IPR000847">
    <property type="entry name" value="LysR_HTH_N"/>
</dbReference>
<dbReference type="PANTHER" id="PTHR30126:SF64">
    <property type="entry name" value="HTH-TYPE TRANSCRIPTIONAL REGULATOR CITR"/>
    <property type="match status" value="1"/>
</dbReference>
<dbReference type="RefSeq" id="WP_108910752.1">
    <property type="nucleotide sequence ID" value="NZ_CP021886.1"/>
</dbReference>
<organism evidence="6 7">
    <name type="scientific">Helicobacter apodemus</name>
    <dbReference type="NCBI Taxonomy" id="135569"/>
    <lineage>
        <taxon>Bacteria</taxon>
        <taxon>Pseudomonadati</taxon>
        <taxon>Campylobacterota</taxon>
        <taxon>Epsilonproteobacteria</taxon>
        <taxon>Campylobacterales</taxon>
        <taxon>Helicobacteraceae</taxon>
        <taxon>Helicobacter</taxon>
    </lineage>
</organism>
<sequence>MLRDFEKLQTFMIVAQEKSISKASMKVGISQPAVTQHIKIIESYFNTKMIYRKKNGVLLTKDGESLFWILVKLNKTLKDYQKEMVMMIKRCETIKIACSYTVGKFILPQCFTEVKSNIYPNIEHYVATSVEAIHDLQNKKCEIAIVESPFFKENIIYREWLEDELVLVCNKPLARIVKGEDLYSYNWVGLNPQTQTASIIKKHLDKLAIKSDKLKISLEFDKLSEIKDFLISQVEGKDAYVGFLPYLHIQDELKNRMLYTRSVRGLKLRRKMFLAFPKHKKNDSLIKNISHHIIFNTAISMY</sequence>
<evidence type="ECO:0000259" key="5">
    <source>
        <dbReference type="PROSITE" id="PS50931"/>
    </source>
</evidence>
<keyword evidence="4" id="KW-0804">Transcription</keyword>
<dbReference type="Gene3D" id="1.10.10.10">
    <property type="entry name" value="Winged helix-like DNA-binding domain superfamily/Winged helix DNA-binding domain"/>
    <property type="match status" value="1"/>
</dbReference>
<evidence type="ECO:0000256" key="4">
    <source>
        <dbReference type="ARBA" id="ARBA00023163"/>
    </source>
</evidence>
<evidence type="ECO:0000256" key="3">
    <source>
        <dbReference type="ARBA" id="ARBA00023125"/>
    </source>
</evidence>
<evidence type="ECO:0000256" key="1">
    <source>
        <dbReference type="ARBA" id="ARBA00009437"/>
    </source>
</evidence>
<dbReference type="Gene3D" id="3.40.190.290">
    <property type="match status" value="1"/>
</dbReference>
<evidence type="ECO:0000313" key="7">
    <source>
        <dbReference type="Proteomes" id="UP000244890"/>
    </source>
</evidence>
<dbReference type="Pfam" id="PF00126">
    <property type="entry name" value="HTH_1"/>
    <property type="match status" value="1"/>
</dbReference>
<dbReference type="InterPro" id="IPR005119">
    <property type="entry name" value="LysR_subst-bd"/>
</dbReference>
<dbReference type="AlphaFoldDB" id="A0A2U8FCE3"/>
<dbReference type="SUPFAM" id="SSF53850">
    <property type="entry name" value="Periplasmic binding protein-like II"/>
    <property type="match status" value="1"/>
</dbReference>
<name>A0A2U8FCE3_9HELI</name>
<dbReference type="KEGG" id="had:CDV25_03285"/>
<evidence type="ECO:0000256" key="2">
    <source>
        <dbReference type="ARBA" id="ARBA00023015"/>
    </source>
</evidence>
<feature type="domain" description="HTH lysR-type" evidence="5">
    <location>
        <begin position="1"/>
        <end position="60"/>
    </location>
</feature>
<dbReference type="PROSITE" id="PS50931">
    <property type="entry name" value="HTH_LYSR"/>
    <property type="match status" value="1"/>
</dbReference>
<keyword evidence="2" id="KW-0805">Transcription regulation</keyword>
<keyword evidence="3" id="KW-0238">DNA-binding</keyword>
<dbReference type="OrthoDB" id="9803735at2"/>
<dbReference type="Pfam" id="PF03466">
    <property type="entry name" value="LysR_substrate"/>
    <property type="match status" value="1"/>
</dbReference>
<gene>
    <name evidence="6" type="ORF">CDV25_03285</name>
</gene>
<dbReference type="PANTHER" id="PTHR30126">
    <property type="entry name" value="HTH-TYPE TRANSCRIPTIONAL REGULATOR"/>
    <property type="match status" value="1"/>
</dbReference>
<dbReference type="InterPro" id="IPR036390">
    <property type="entry name" value="WH_DNA-bd_sf"/>
</dbReference>
<dbReference type="InterPro" id="IPR036388">
    <property type="entry name" value="WH-like_DNA-bd_sf"/>
</dbReference>
<evidence type="ECO:0000313" key="6">
    <source>
        <dbReference type="EMBL" id="AWI33892.1"/>
    </source>
</evidence>
<comment type="similarity">
    <text evidence="1">Belongs to the LysR transcriptional regulatory family.</text>
</comment>
<accession>A0A2U8FCE3</accession>
<dbReference type="GO" id="GO:0003700">
    <property type="term" value="F:DNA-binding transcription factor activity"/>
    <property type="evidence" value="ECO:0007669"/>
    <property type="project" value="InterPro"/>
</dbReference>
<dbReference type="Proteomes" id="UP000244890">
    <property type="component" value="Chromosome"/>
</dbReference>
<proteinExistence type="inferred from homology"/>
<dbReference type="EMBL" id="CP021886">
    <property type="protein sequence ID" value="AWI33892.1"/>
    <property type="molecule type" value="Genomic_DNA"/>
</dbReference>
<dbReference type="GO" id="GO:0000976">
    <property type="term" value="F:transcription cis-regulatory region binding"/>
    <property type="evidence" value="ECO:0007669"/>
    <property type="project" value="TreeGrafter"/>
</dbReference>
<protein>
    <submittedName>
        <fullName evidence="6">Transcriptional regulator</fullName>
    </submittedName>
</protein>
<reference evidence="6 7" key="1">
    <citation type="submission" date="2017-06" db="EMBL/GenBank/DDBJ databases">
        <title>Complete genome of Helicobacter apodemus.</title>
        <authorList>
            <person name="Cho S."/>
        </authorList>
    </citation>
    <scope>NUCLEOTIDE SEQUENCE [LARGE SCALE GENOMIC DNA]</scope>
    <source>
        <strain evidence="7">SNUVETPUB-15-01</strain>
    </source>
</reference>